<dbReference type="VEuPathDB" id="FungiDB:HMPREF1541_06652"/>
<evidence type="ECO:0000256" key="1">
    <source>
        <dbReference type="SAM" id="MobiDB-lite"/>
    </source>
</evidence>
<feature type="domain" description="Heterokaryon incompatibility" evidence="2">
    <location>
        <begin position="13"/>
        <end position="100"/>
    </location>
</feature>
<dbReference type="InterPro" id="IPR010730">
    <property type="entry name" value="HET"/>
</dbReference>
<dbReference type="PANTHER" id="PTHR24148">
    <property type="entry name" value="ANKYRIN REPEAT DOMAIN-CONTAINING PROTEIN 39 HOMOLOG-RELATED"/>
    <property type="match status" value="1"/>
</dbReference>
<gene>
    <name evidence="3" type="ORF">HMPREF1541_06652</name>
</gene>
<feature type="region of interest" description="Disordered" evidence="1">
    <location>
        <begin position="148"/>
        <end position="167"/>
    </location>
</feature>
<protein>
    <recommendedName>
        <fullName evidence="2">Heterokaryon incompatibility domain-containing protein</fullName>
    </recommendedName>
</protein>
<accession>W2RQL8</accession>
<dbReference type="InterPro" id="IPR052895">
    <property type="entry name" value="HetReg/Transcr_Mod"/>
</dbReference>
<dbReference type="EMBL" id="KB822722">
    <property type="protein sequence ID" value="ETN38615.1"/>
    <property type="molecule type" value="Genomic_DNA"/>
</dbReference>
<dbReference type="GeneID" id="19973991"/>
<dbReference type="HOGENOM" id="CLU_506236_0_0_1"/>
<evidence type="ECO:0000259" key="2">
    <source>
        <dbReference type="Pfam" id="PF06985"/>
    </source>
</evidence>
<evidence type="ECO:0000313" key="3">
    <source>
        <dbReference type="EMBL" id="ETN38615.1"/>
    </source>
</evidence>
<dbReference type="OrthoDB" id="2157530at2759"/>
<dbReference type="Pfam" id="PF06985">
    <property type="entry name" value="HET"/>
    <property type="match status" value="1"/>
</dbReference>
<dbReference type="Proteomes" id="UP000030752">
    <property type="component" value="Unassembled WGS sequence"/>
</dbReference>
<dbReference type="InParanoid" id="W2RQL8"/>
<dbReference type="PANTHER" id="PTHR24148:SF73">
    <property type="entry name" value="HET DOMAIN PROTEIN (AFU_ORTHOLOGUE AFUA_8G01020)"/>
    <property type="match status" value="1"/>
</dbReference>
<evidence type="ECO:0000313" key="4">
    <source>
        <dbReference type="Proteomes" id="UP000030752"/>
    </source>
</evidence>
<dbReference type="AlphaFoldDB" id="W2RQL8"/>
<organism evidence="3 4">
    <name type="scientific">Cyphellophora europaea (strain CBS 101466)</name>
    <name type="common">Phialophora europaea</name>
    <dbReference type="NCBI Taxonomy" id="1220924"/>
    <lineage>
        <taxon>Eukaryota</taxon>
        <taxon>Fungi</taxon>
        <taxon>Dikarya</taxon>
        <taxon>Ascomycota</taxon>
        <taxon>Pezizomycotina</taxon>
        <taxon>Eurotiomycetes</taxon>
        <taxon>Chaetothyriomycetidae</taxon>
        <taxon>Chaetothyriales</taxon>
        <taxon>Cyphellophoraceae</taxon>
        <taxon>Cyphellophora</taxon>
    </lineage>
</organism>
<reference evidence="3 4" key="1">
    <citation type="submission" date="2013-03" db="EMBL/GenBank/DDBJ databases">
        <title>The Genome Sequence of Phialophora europaea CBS 101466.</title>
        <authorList>
            <consortium name="The Broad Institute Genomics Platform"/>
            <person name="Cuomo C."/>
            <person name="de Hoog S."/>
            <person name="Gorbushina A."/>
            <person name="Walker B."/>
            <person name="Young S.K."/>
            <person name="Zeng Q."/>
            <person name="Gargeya S."/>
            <person name="Fitzgerald M."/>
            <person name="Haas B."/>
            <person name="Abouelleil A."/>
            <person name="Allen A.W."/>
            <person name="Alvarado L."/>
            <person name="Arachchi H.M."/>
            <person name="Berlin A.M."/>
            <person name="Chapman S.B."/>
            <person name="Gainer-Dewar J."/>
            <person name="Goldberg J."/>
            <person name="Griggs A."/>
            <person name="Gujja S."/>
            <person name="Hansen M."/>
            <person name="Howarth C."/>
            <person name="Imamovic A."/>
            <person name="Ireland A."/>
            <person name="Larimer J."/>
            <person name="McCowan C."/>
            <person name="Murphy C."/>
            <person name="Pearson M."/>
            <person name="Poon T.W."/>
            <person name="Priest M."/>
            <person name="Roberts A."/>
            <person name="Saif S."/>
            <person name="Shea T."/>
            <person name="Sisk P."/>
            <person name="Sykes S."/>
            <person name="Wortman J."/>
            <person name="Nusbaum C."/>
            <person name="Birren B."/>
        </authorList>
    </citation>
    <scope>NUCLEOTIDE SEQUENCE [LARGE SCALE GENOMIC DNA]</scope>
    <source>
        <strain evidence="3 4">CBS 101466</strain>
    </source>
</reference>
<proteinExistence type="predicted"/>
<dbReference type="RefSeq" id="XP_008719204.1">
    <property type="nucleotide sequence ID" value="XM_008720982.1"/>
</dbReference>
<sequence>MQVTDLAHLRREYTCLSYVWGDEPADHSIKINGITVGIRTNLLDFLRVAVSRYASQWLWIDALCIDQNCPLERNHQVRQMAQIYSRAARVLAWLGRGSGRAMDQAPYWNRMWIKQELMLNRNVLLLYGLESISLQNFITNLVHGNSRLRDANPRPQNKPADNPMQNTRRFEEAVVHVPGMSPAEGTCLLVQDFQRSKSYPLTKLVFWFMDAGCKDPRDKVYALVALASDALEDFVDYQRSVVGVYCKTLTMWHDKTAALWDIVSFAVDLADNMCLKSTALYTQPRYTTCIHEVKLITVGAIDACKQPLRFHVHTTWSKLREQLSQSSNLTNSLTSYFDDRSESQSIGTRNGTQFLVFIDARDEIINRSDDDHADRTIFIARQTQGSLKHICFGFKPIWYSHDSNNLEYSRFQRRAERFSYPTKGNYTFVRLLPTMWLEYWPWWVLSEPNGKANCQRSVVLLGFSHTDLNMVHRIMIQMTVWMRKVILHFMEFRNQCDVLVRVNNTMHLTAPSNAADLLTFTTSTITHNHRIGGRRQQR</sequence>
<keyword evidence="4" id="KW-1185">Reference proteome</keyword>
<name>W2RQL8_CYPE1</name>
<dbReference type="STRING" id="1220924.W2RQL8"/>